<feature type="compositionally biased region" description="Basic and acidic residues" evidence="1">
    <location>
        <begin position="239"/>
        <end position="272"/>
    </location>
</feature>
<organism evidence="3 4">
    <name type="scientific">Edhazardia aedis (strain USNM 41457)</name>
    <name type="common">Microsporidian parasite</name>
    <dbReference type="NCBI Taxonomy" id="1003232"/>
    <lineage>
        <taxon>Eukaryota</taxon>
        <taxon>Fungi</taxon>
        <taxon>Fungi incertae sedis</taxon>
        <taxon>Microsporidia</taxon>
        <taxon>Edhazardia</taxon>
    </lineage>
</organism>
<dbReference type="EMBL" id="AFBI03000024">
    <property type="protein sequence ID" value="EJW04072.1"/>
    <property type="molecule type" value="Genomic_DNA"/>
</dbReference>
<reference evidence="3 4" key="1">
    <citation type="submission" date="2011-08" db="EMBL/GenBank/DDBJ databases">
        <authorList>
            <person name="Liu Z.J."/>
            <person name="Shi F.L."/>
            <person name="Lu J.Q."/>
            <person name="Li M."/>
            <person name="Wang Z.L."/>
        </authorList>
    </citation>
    <scope>NUCLEOTIDE SEQUENCE [LARGE SCALE GENOMIC DNA]</scope>
    <source>
        <strain evidence="3 4">USNM 41457</strain>
    </source>
</reference>
<keyword evidence="2" id="KW-0472">Membrane</keyword>
<dbReference type="VEuPathDB" id="MicrosporidiaDB:EDEG_01648"/>
<feature type="region of interest" description="Disordered" evidence="1">
    <location>
        <begin position="239"/>
        <end position="275"/>
    </location>
</feature>
<gene>
    <name evidence="3" type="ORF">EDEG_01648</name>
</gene>
<accession>J9DS06</accession>
<feature type="region of interest" description="Disordered" evidence="1">
    <location>
        <begin position="165"/>
        <end position="200"/>
    </location>
</feature>
<comment type="caution">
    <text evidence="3">The sequence shown here is derived from an EMBL/GenBank/DDBJ whole genome shotgun (WGS) entry which is preliminary data.</text>
</comment>
<sequence length="316" mass="36121">MNVTHLSGRLRLYLLNQPELNTDGVVSAIRYNLSTNMKFTAFFGLSILLFIIVFVIITFNRNNGNLNLYTFCIVLVVCFYVLEKSNEARSFMNMQAYREKDSKGVVESVIEMFKGGFEIDSVDFKDIGDENVGERYLIDAKNGNFVGSGVNFANGFADYTFSNENDEKGMESSNLKKISENSDEDAKTKTSNTNHKASNLLKFHYKNHGEDENKKIYKKQAAEGNFNVFVDSDTKVSRKVKQSSEEKLERASQTDEKKSKKEIGTSENEPGKNDVFNENNLITIINDKLSDRNKNFSNFKELELKKKYLTKNYLKK</sequence>
<feature type="transmembrane region" description="Helical" evidence="2">
    <location>
        <begin position="39"/>
        <end position="60"/>
    </location>
</feature>
<evidence type="ECO:0000313" key="4">
    <source>
        <dbReference type="Proteomes" id="UP000003163"/>
    </source>
</evidence>
<keyword evidence="2" id="KW-0812">Transmembrane</keyword>
<feature type="compositionally biased region" description="Basic and acidic residues" evidence="1">
    <location>
        <begin position="177"/>
        <end position="188"/>
    </location>
</feature>
<feature type="transmembrane region" description="Helical" evidence="2">
    <location>
        <begin position="66"/>
        <end position="82"/>
    </location>
</feature>
<protein>
    <submittedName>
        <fullName evidence="3">Uncharacterized protein</fullName>
    </submittedName>
</protein>
<proteinExistence type="predicted"/>
<evidence type="ECO:0000256" key="2">
    <source>
        <dbReference type="SAM" id="Phobius"/>
    </source>
</evidence>
<keyword evidence="2" id="KW-1133">Transmembrane helix</keyword>
<evidence type="ECO:0000256" key="1">
    <source>
        <dbReference type="SAM" id="MobiDB-lite"/>
    </source>
</evidence>
<keyword evidence="4" id="KW-1185">Reference proteome</keyword>
<name>J9DS06_EDHAE</name>
<dbReference type="HOGENOM" id="CLU_880066_0_0_1"/>
<dbReference type="Proteomes" id="UP000003163">
    <property type="component" value="Unassembled WGS sequence"/>
</dbReference>
<reference evidence="4" key="2">
    <citation type="submission" date="2015-07" db="EMBL/GenBank/DDBJ databases">
        <title>Contrasting host-pathogen interactions and genome evolution in two generalist and specialist microsporidian pathogens of mosquitoes.</title>
        <authorList>
            <consortium name="The Broad Institute Genomics Platform"/>
            <consortium name="The Broad Institute Genome Sequencing Center for Infectious Disease"/>
            <person name="Cuomo C.A."/>
            <person name="Sanscrainte N.D."/>
            <person name="Goldberg J.M."/>
            <person name="Heiman D."/>
            <person name="Young S."/>
            <person name="Zeng Q."/>
            <person name="Becnel J.J."/>
            <person name="Birren B.W."/>
        </authorList>
    </citation>
    <scope>NUCLEOTIDE SEQUENCE [LARGE SCALE GENOMIC DNA]</scope>
    <source>
        <strain evidence="4">USNM 41457</strain>
    </source>
</reference>
<evidence type="ECO:0000313" key="3">
    <source>
        <dbReference type="EMBL" id="EJW04072.1"/>
    </source>
</evidence>
<dbReference type="InParanoid" id="J9DS06"/>
<dbReference type="AlphaFoldDB" id="J9DS06"/>